<keyword evidence="1" id="KW-0472">Membrane</keyword>
<evidence type="ECO:0000313" key="3">
    <source>
        <dbReference type="Proteomes" id="UP001596958"/>
    </source>
</evidence>
<feature type="transmembrane region" description="Helical" evidence="1">
    <location>
        <begin position="116"/>
        <end position="135"/>
    </location>
</feature>
<dbReference type="RefSeq" id="WP_377101107.1">
    <property type="nucleotide sequence ID" value="NZ_JBHTHU010000018.1"/>
</dbReference>
<keyword evidence="1" id="KW-0812">Transmembrane</keyword>
<sequence length="145" mass="16349">MYNFLLHLHSGFRYLVMLLVVVAILVAFVGWFGKKSYIDGNRKLNLFAMISVHTQFLIGLILYFVSPFVQFTSNTMKDATARYWTMEHAVMMLFAIILITVGHSRSKKAVLHEAKFRAIAISYSLALLVIVVAILQSGRGLFGTS</sequence>
<comment type="caution">
    <text evidence="2">The sequence shown here is derived from an EMBL/GenBank/DDBJ whole genome shotgun (WGS) entry which is preliminary data.</text>
</comment>
<dbReference type="EMBL" id="JBHTHU010000018">
    <property type="protein sequence ID" value="MFD0751173.1"/>
    <property type="molecule type" value="Genomic_DNA"/>
</dbReference>
<organism evidence="2 3">
    <name type="scientific">Mucilaginibacter calamicampi</name>
    <dbReference type="NCBI Taxonomy" id="1302352"/>
    <lineage>
        <taxon>Bacteria</taxon>
        <taxon>Pseudomonadati</taxon>
        <taxon>Bacteroidota</taxon>
        <taxon>Sphingobacteriia</taxon>
        <taxon>Sphingobacteriales</taxon>
        <taxon>Sphingobacteriaceae</taxon>
        <taxon>Mucilaginibacter</taxon>
    </lineage>
</organism>
<feature type="transmembrane region" description="Helical" evidence="1">
    <location>
        <begin position="12"/>
        <end position="32"/>
    </location>
</feature>
<dbReference type="Proteomes" id="UP001596958">
    <property type="component" value="Unassembled WGS sequence"/>
</dbReference>
<feature type="transmembrane region" description="Helical" evidence="1">
    <location>
        <begin position="85"/>
        <end position="104"/>
    </location>
</feature>
<gene>
    <name evidence="2" type="ORF">ACFQZS_13565</name>
</gene>
<reference evidence="3" key="1">
    <citation type="journal article" date="2019" name="Int. J. Syst. Evol. Microbiol.">
        <title>The Global Catalogue of Microorganisms (GCM) 10K type strain sequencing project: providing services to taxonomists for standard genome sequencing and annotation.</title>
        <authorList>
            <consortium name="The Broad Institute Genomics Platform"/>
            <consortium name="The Broad Institute Genome Sequencing Center for Infectious Disease"/>
            <person name="Wu L."/>
            <person name="Ma J."/>
        </authorList>
    </citation>
    <scope>NUCLEOTIDE SEQUENCE [LARGE SCALE GENOMIC DNA]</scope>
    <source>
        <strain evidence="3">CCUG 63418</strain>
    </source>
</reference>
<accession>A0ABW2Z120</accession>
<keyword evidence="1" id="KW-1133">Transmembrane helix</keyword>
<evidence type="ECO:0000256" key="1">
    <source>
        <dbReference type="SAM" id="Phobius"/>
    </source>
</evidence>
<name>A0ABW2Z120_9SPHI</name>
<protein>
    <submittedName>
        <fullName evidence="2">Cytochrome B</fullName>
    </submittedName>
</protein>
<feature type="transmembrane region" description="Helical" evidence="1">
    <location>
        <begin position="44"/>
        <end position="65"/>
    </location>
</feature>
<evidence type="ECO:0000313" key="2">
    <source>
        <dbReference type="EMBL" id="MFD0751173.1"/>
    </source>
</evidence>
<keyword evidence="3" id="KW-1185">Reference proteome</keyword>
<proteinExistence type="predicted"/>